<evidence type="ECO:0000313" key="3">
    <source>
        <dbReference type="EMBL" id="MBO8188573.1"/>
    </source>
</evidence>
<evidence type="ECO:0000259" key="2">
    <source>
        <dbReference type="Pfam" id="PF00009"/>
    </source>
</evidence>
<dbReference type="Gene3D" id="3.40.50.300">
    <property type="entry name" value="P-loop containing nucleotide triphosphate hydrolases"/>
    <property type="match status" value="1"/>
</dbReference>
<dbReference type="EMBL" id="JAFFZN010000025">
    <property type="protein sequence ID" value="MBO8188573.1"/>
    <property type="molecule type" value="Genomic_DNA"/>
</dbReference>
<dbReference type="Pfam" id="PF00009">
    <property type="entry name" value="GTP_EFTU"/>
    <property type="match status" value="1"/>
</dbReference>
<reference evidence="3 4" key="1">
    <citation type="submission" date="2021-02" db="EMBL/GenBank/DDBJ databases">
        <title>Streptomyces spirodelae sp. nov., isolated from duckweed.</title>
        <authorList>
            <person name="Saimee Y."/>
            <person name="Duangmal K."/>
        </authorList>
    </citation>
    <scope>NUCLEOTIDE SEQUENCE [LARGE SCALE GENOMIC DNA]</scope>
    <source>
        <strain evidence="3 4">DW4-2</strain>
    </source>
</reference>
<comment type="caution">
    <text evidence="3">The sequence shown here is derived from an EMBL/GenBank/DDBJ whole genome shotgun (WGS) entry which is preliminary data.</text>
</comment>
<dbReference type="PANTHER" id="PTHR43721:SF22">
    <property type="entry name" value="ELONGATION FACTOR TU, MITOCHONDRIAL"/>
    <property type="match status" value="1"/>
</dbReference>
<organism evidence="3 4">
    <name type="scientific">Streptomyces spirodelae</name>
    <dbReference type="NCBI Taxonomy" id="2812904"/>
    <lineage>
        <taxon>Bacteria</taxon>
        <taxon>Bacillati</taxon>
        <taxon>Actinomycetota</taxon>
        <taxon>Actinomycetes</taxon>
        <taxon>Kitasatosporales</taxon>
        <taxon>Streptomycetaceae</taxon>
        <taxon>Streptomyces</taxon>
    </lineage>
</organism>
<sequence length="239" mass="24899">MSGHTHSSCIPHPIPHLTIGTLGHRGHGKTTLAAALAAARDPAAAYGAPLRSDPRRRRFRRATGTRSFRYATDTRRYTLLDPDPVECPGKPGCPEGPGNPGISEIPDGPGSNGSPGSPGSPESPLGPEALRGLDGAVLVVSALEGVRPGTAGQLALARRSGLAHLVVALTMAEAGSDELTELVETEVRELLTRHGYAGETLPAVRVSARSALQGDPRWQGTIEALLDAVDTYVPLPEVL</sequence>
<dbReference type="PANTHER" id="PTHR43721">
    <property type="entry name" value="ELONGATION FACTOR TU-RELATED"/>
    <property type="match status" value="1"/>
</dbReference>
<dbReference type="InterPro" id="IPR027417">
    <property type="entry name" value="P-loop_NTPase"/>
</dbReference>
<name>A0ABS3WZL2_9ACTN</name>
<accession>A0ABS3WZL2</accession>
<proteinExistence type="predicted"/>
<dbReference type="Proteomes" id="UP001518976">
    <property type="component" value="Unassembled WGS sequence"/>
</dbReference>
<gene>
    <name evidence="3" type="ORF">JW592_24330</name>
</gene>
<feature type="region of interest" description="Disordered" evidence="1">
    <location>
        <begin position="79"/>
        <end position="129"/>
    </location>
</feature>
<keyword evidence="4" id="KW-1185">Reference proteome</keyword>
<feature type="compositionally biased region" description="Low complexity" evidence="1">
    <location>
        <begin position="108"/>
        <end position="127"/>
    </location>
</feature>
<evidence type="ECO:0000313" key="4">
    <source>
        <dbReference type="Proteomes" id="UP001518976"/>
    </source>
</evidence>
<dbReference type="InterPro" id="IPR050055">
    <property type="entry name" value="EF-Tu_GTPase"/>
</dbReference>
<dbReference type="SUPFAM" id="SSF52540">
    <property type="entry name" value="P-loop containing nucleoside triphosphate hydrolases"/>
    <property type="match status" value="1"/>
</dbReference>
<protein>
    <recommendedName>
        <fullName evidence="2">Tr-type G domain-containing protein</fullName>
    </recommendedName>
</protein>
<dbReference type="InterPro" id="IPR000795">
    <property type="entry name" value="T_Tr_GTP-bd_dom"/>
</dbReference>
<evidence type="ECO:0000256" key="1">
    <source>
        <dbReference type="SAM" id="MobiDB-lite"/>
    </source>
</evidence>
<feature type="domain" description="Tr-type G" evidence="2">
    <location>
        <begin position="129"/>
        <end position="234"/>
    </location>
</feature>